<feature type="transmembrane region" description="Helical" evidence="6">
    <location>
        <begin position="164"/>
        <end position="184"/>
    </location>
</feature>
<comment type="caution">
    <text evidence="8">The sequence shown here is derived from an EMBL/GenBank/DDBJ whole genome shotgun (WGS) entry which is preliminary data.</text>
</comment>
<dbReference type="SUPFAM" id="SSF103473">
    <property type="entry name" value="MFS general substrate transporter"/>
    <property type="match status" value="1"/>
</dbReference>
<dbReference type="Proteomes" id="UP001501563">
    <property type="component" value="Unassembled WGS sequence"/>
</dbReference>
<keyword evidence="3 6" id="KW-1133">Transmembrane helix</keyword>
<evidence type="ECO:0000256" key="6">
    <source>
        <dbReference type="SAM" id="Phobius"/>
    </source>
</evidence>
<feature type="transmembrane region" description="Helical" evidence="6">
    <location>
        <begin position="355"/>
        <end position="375"/>
    </location>
</feature>
<dbReference type="InterPro" id="IPR005829">
    <property type="entry name" value="Sugar_transporter_CS"/>
</dbReference>
<evidence type="ECO:0000256" key="2">
    <source>
        <dbReference type="ARBA" id="ARBA00022692"/>
    </source>
</evidence>
<keyword evidence="2 6" id="KW-0812">Transmembrane</keyword>
<keyword evidence="5" id="KW-0046">Antibiotic resistance</keyword>
<organism evidence="8 9">
    <name type="scientific">Streptomyces lannensis</name>
    <dbReference type="NCBI Taxonomy" id="766498"/>
    <lineage>
        <taxon>Bacteria</taxon>
        <taxon>Bacillati</taxon>
        <taxon>Actinomycetota</taxon>
        <taxon>Actinomycetes</taxon>
        <taxon>Kitasatosporales</taxon>
        <taxon>Streptomycetaceae</taxon>
        <taxon>Streptomyces</taxon>
    </lineage>
</organism>
<feature type="transmembrane region" description="Helical" evidence="6">
    <location>
        <begin position="73"/>
        <end position="92"/>
    </location>
</feature>
<feature type="transmembrane region" description="Helical" evidence="6">
    <location>
        <begin position="321"/>
        <end position="343"/>
    </location>
</feature>
<accession>A0ABP7L0B3</accession>
<proteinExistence type="predicted"/>
<comment type="subcellular location">
    <subcellularLocation>
        <location evidence="1">Cell membrane</location>
        <topology evidence="1">Multi-pass membrane protein</topology>
    </subcellularLocation>
</comment>
<feature type="transmembrane region" description="Helical" evidence="6">
    <location>
        <begin position="104"/>
        <end position="126"/>
    </location>
</feature>
<evidence type="ECO:0000256" key="1">
    <source>
        <dbReference type="ARBA" id="ARBA00004651"/>
    </source>
</evidence>
<evidence type="ECO:0000313" key="8">
    <source>
        <dbReference type="EMBL" id="GAA3890205.1"/>
    </source>
</evidence>
<dbReference type="CDD" id="cd17321">
    <property type="entry name" value="MFS_MMR_MDR_like"/>
    <property type="match status" value="1"/>
</dbReference>
<feature type="transmembrane region" description="Helical" evidence="6">
    <location>
        <begin position="381"/>
        <end position="400"/>
    </location>
</feature>
<dbReference type="InterPro" id="IPR020846">
    <property type="entry name" value="MFS_dom"/>
</dbReference>
<dbReference type="Gene3D" id="1.20.1720.10">
    <property type="entry name" value="Multidrug resistance protein D"/>
    <property type="match status" value="1"/>
</dbReference>
<dbReference type="PROSITE" id="PS50850">
    <property type="entry name" value="MFS"/>
    <property type="match status" value="1"/>
</dbReference>
<feature type="domain" description="Major facilitator superfamily (MFS) profile" evidence="7">
    <location>
        <begin position="36"/>
        <end position="480"/>
    </location>
</feature>
<name>A0ABP7L0B3_9ACTN</name>
<feature type="transmembrane region" description="Helical" evidence="6">
    <location>
        <begin position="132"/>
        <end position="152"/>
    </location>
</feature>
<keyword evidence="4 6" id="KW-0472">Membrane</keyword>
<keyword evidence="9" id="KW-1185">Reference proteome</keyword>
<feature type="transmembrane region" description="Helical" evidence="6">
    <location>
        <begin position="34"/>
        <end position="61"/>
    </location>
</feature>
<reference evidence="9" key="1">
    <citation type="journal article" date="2019" name="Int. J. Syst. Evol. Microbiol.">
        <title>The Global Catalogue of Microorganisms (GCM) 10K type strain sequencing project: providing services to taxonomists for standard genome sequencing and annotation.</title>
        <authorList>
            <consortium name="The Broad Institute Genomics Platform"/>
            <consortium name="The Broad Institute Genome Sequencing Center for Infectious Disease"/>
            <person name="Wu L."/>
            <person name="Ma J."/>
        </authorList>
    </citation>
    <scope>NUCLEOTIDE SEQUENCE [LARGE SCALE GENOMIC DNA]</scope>
    <source>
        <strain evidence="9">JCM 16578</strain>
    </source>
</reference>
<feature type="transmembrane region" description="Helical" evidence="6">
    <location>
        <begin position="250"/>
        <end position="270"/>
    </location>
</feature>
<dbReference type="Gene3D" id="1.20.1250.20">
    <property type="entry name" value="MFS general substrate transporter like domains"/>
    <property type="match status" value="1"/>
</dbReference>
<dbReference type="PANTHER" id="PTHR42718">
    <property type="entry name" value="MAJOR FACILITATOR SUPERFAMILY MULTIDRUG TRANSPORTER MFSC"/>
    <property type="match status" value="1"/>
</dbReference>
<evidence type="ECO:0000256" key="3">
    <source>
        <dbReference type="ARBA" id="ARBA00022989"/>
    </source>
</evidence>
<dbReference type="InterPro" id="IPR036259">
    <property type="entry name" value="MFS_trans_sf"/>
</dbReference>
<sequence length="487" mass="49996">MSQSPVDSILGDTAAVRPQAPEGGRTGRIKPHPALVLTVLATSMFLSALDSFVVNVALAPIGRGLGEASLSHLSWILNAYAIVYAAFLVPAGRLVDRYGRKAGFLLGLGVFTAASLGAALSGNLWVLVAFRFLQAVGAAILTPSSLGLVLTTAPPSKVGKYVQIWAASGSLAAAAGPVVGGLLVQVSWQWIFLLNLPIGILALFMAQRLLPAGRRGDDKRIPDLVGGALLVAGIGALAFGLVQAPEWGWASGWTIGSFVTALAALTLCVVRSARHSVPVVDLSLLRNRVFGWANAAILLFYTAFAGQLLGLTLWLQQTWHWSAIKTGLGIAPGPAMVFASTLLAQRLARRTSIGIVGATGSLLVTLGIAWIVLNISSTPNYAAAILPGWMIAGVGVGLAVPTLVSSATSGLPQNRGASGSAIVTMSQQVGTVLGVSLLVIILAAAGSGGPIHAFSVAWWVSAGVMALSSVAALGITDRQPKAAASRH</sequence>
<evidence type="ECO:0000313" key="9">
    <source>
        <dbReference type="Proteomes" id="UP001501563"/>
    </source>
</evidence>
<gene>
    <name evidence="8" type="ORF">GCM10022207_67140</name>
</gene>
<feature type="transmembrane region" description="Helical" evidence="6">
    <location>
        <begin position="222"/>
        <end position="244"/>
    </location>
</feature>
<evidence type="ECO:0000259" key="7">
    <source>
        <dbReference type="PROSITE" id="PS50850"/>
    </source>
</evidence>
<dbReference type="PROSITE" id="PS00216">
    <property type="entry name" value="SUGAR_TRANSPORT_1"/>
    <property type="match status" value="1"/>
</dbReference>
<evidence type="ECO:0000256" key="4">
    <source>
        <dbReference type="ARBA" id="ARBA00023136"/>
    </source>
</evidence>
<dbReference type="InterPro" id="IPR011701">
    <property type="entry name" value="MFS"/>
</dbReference>
<dbReference type="Pfam" id="PF07690">
    <property type="entry name" value="MFS_1"/>
    <property type="match status" value="1"/>
</dbReference>
<protein>
    <submittedName>
        <fullName evidence="8">MFS transporter</fullName>
    </submittedName>
</protein>
<dbReference type="PANTHER" id="PTHR42718:SF48">
    <property type="entry name" value="CONSERVED TWO-DOMAIN MEMBRANE PROTEIN-RELATED"/>
    <property type="match status" value="1"/>
</dbReference>
<feature type="transmembrane region" description="Helical" evidence="6">
    <location>
        <begin position="456"/>
        <end position="476"/>
    </location>
</feature>
<feature type="transmembrane region" description="Helical" evidence="6">
    <location>
        <begin position="421"/>
        <end position="444"/>
    </location>
</feature>
<dbReference type="EMBL" id="BAAAZA010000026">
    <property type="protein sequence ID" value="GAA3890205.1"/>
    <property type="molecule type" value="Genomic_DNA"/>
</dbReference>
<feature type="transmembrane region" description="Helical" evidence="6">
    <location>
        <begin position="190"/>
        <end position="210"/>
    </location>
</feature>
<feature type="transmembrane region" description="Helical" evidence="6">
    <location>
        <begin position="291"/>
        <end position="315"/>
    </location>
</feature>
<evidence type="ECO:0000256" key="5">
    <source>
        <dbReference type="ARBA" id="ARBA00023251"/>
    </source>
</evidence>
<dbReference type="RefSeq" id="WP_345553022.1">
    <property type="nucleotide sequence ID" value="NZ_BAAAZA010000026.1"/>
</dbReference>